<dbReference type="AlphaFoldDB" id="A0A0F6WPN3"/>
<dbReference type="Pfam" id="PF05437">
    <property type="entry name" value="AzlD"/>
    <property type="match status" value="1"/>
</dbReference>
<name>A0A0F6WPN3_9CORY</name>
<keyword evidence="1" id="KW-0812">Transmembrane</keyword>
<organism evidence="2 3">
    <name type="scientific">[Brevibacterium] flavum</name>
    <dbReference type="NCBI Taxonomy" id="92706"/>
    <lineage>
        <taxon>Bacteria</taxon>
        <taxon>Bacillati</taxon>
        <taxon>Actinomycetota</taxon>
        <taxon>Actinomycetes</taxon>
        <taxon>Mycobacteriales</taxon>
        <taxon>Corynebacteriaceae</taxon>
        <taxon>Corynebacterium</taxon>
    </lineage>
</organism>
<evidence type="ECO:0000313" key="3">
    <source>
        <dbReference type="Proteomes" id="UP000034037"/>
    </source>
</evidence>
<feature type="transmembrane region" description="Helical" evidence="1">
    <location>
        <begin position="6"/>
        <end position="30"/>
    </location>
</feature>
<accession>A0A0F6WPN3</accession>
<feature type="transmembrane region" description="Helical" evidence="1">
    <location>
        <begin position="42"/>
        <end position="60"/>
    </location>
</feature>
<dbReference type="PATRIC" id="fig|92706.3.peg.313"/>
<keyword evidence="3" id="KW-1185">Reference proteome</keyword>
<dbReference type="HOGENOM" id="CLU_144816_0_0_11"/>
<reference evidence="2 3" key="1">
    <citation type="submission" date="2015-04" db="EMBL/GenBank/DDBJ databases">
        <title>Complete Genome Sequence of Brevibacterium flavum ATCC 15168.</title>
        <authorList>
            <person name="Ahn J."/>
            <person name="Park G."/>
            <person name="Jeon W."/>
            <person name="Jang Y."/>
            <person name="Jang M."/>
            <person name="Lee H."/>
            <person name="Lee H."/>
        </authorList>
    </citation>
    <scope>NUCLEOTIDE SEQUENCE [LARGE SCALE GENOMIC DNA]</scope>
    <source>
        <strain evidence="2 3">ATCC 15168</strain>
    </source>
</reference>
<gene>
    <name evidence="2" type="ORF">YH66_01525</name>
</gene>
<dbReference type="RefSeq" id="WP_003855740.1">
    <property type="nucleotide sequence ID" value="NZ_CP011309.1"/>
</dbReference>
<feature type="transmembrane region" description="Helical" evidence="1">
    <location>
        <begin position="90"/>
        <end position="107"/>
    </location>
</feature>
<dbReference type="InterPro" id="IPR008407">
    <property type="entry name" value="Brnchd-chn_aa_trnsp_AzlD"/>
</dbReference>
<dbReference type="EMBL" id="CP011309">
    <property type="protein sequence ID" value="AKF26323.1"/>
    <property type="molecule type" value="Genomic_DNA"/>
</dbReference>
<keyword evidence="1" id="KW-1133">Transmembrane helix</keyword>
<feature type="transmembrane region" description="Helical" evidence="1">
    <location>
        <begin position="66"/>
        <end position="85"/>
    </location>
</feature>
<sequence length="108" mass="11542">MTTDFSYILLVVAVCAVITFALRAVPFLILKPLRESQFVGKMAMWMPAGILAILTASTFRSNAIDLKTLTFGLIAVAITVAAHLLGSRRTLLSVGAGTIVFVGLVNLF</sequence>
<dbReference type="PIRSF" id="PIRSF003203">
    <property type="entry name" value="AzlD"/>
    <property type="match status" value="1"/>
</dbReference>
<keyword evidence="1" id="KW-0472">Membrane</keyword>
<dbReference type="Proteomes" id="UP000034037">
    <property type="component" value="Chromosome"/>
</dbReference>
<evidence type="ECO:0000256" key="1">
    <source>
        <dbReference type="SAM" id="Phobius"/>
    </source>
</evidence>
<proteinExistence type="predicted"/>
<protein>
    <submittedName>
        <fullName evidence="2">Branched-chain amino acid transporter AzlD</fullName>
    </submittedName>
</protein>
<evidence type="ECO:0000313" key="2">
    <source>
        <dbReference type="EMBL" id="AKF26323.1"/>
    </source>
</evidence>